<comment type="subcellular location">
    <subcellularLocation>
        <location evidence="1">Membrane</location>
        <topology evidence="1">Multi-pass membrane protein</topology>
    </subcellularLocation>
</comment>
<dbReference type="NCBIfam" id="TIGR03023">
    <property type="entry name" value="WcaJ_sugtrans"/>
    <property type="match status" value="1"/>
</dbReference>
<dbReference type="PANTHER" id="PTHR30576:SF0">
    <property type="entry name" value="UNDECAPRENYL-PHOSPHATE N-ACETYLGALACTOSAMINYL 1-PHOSPHATE TRANSFERASE-RELATED"/>
    <property type="match status" value="1"/>
</dbReference>
<dbReference type="Pfam" id="PF13727">
    <property type="entry name" value="CoA_binding_3"/>
    <property type="match status" value="1"/>
</dbReference>
<evidence type="ECO:0000256" key="5">
    <source>
        <dbReference type="ARBA" id="ARBA00022989"/>
    </source>
</evidence>
<dbReference type="Gene3D" id="3.40.50.720">
    <property type="entry name" value="NAD(P)-binding Rossmann-like Domain"/>
    <property type="match status" value="1"/>
</dbReference>
<keyword evidence="6 7" id="KW-0472">Membrane</keyword>
<evidence type="ECO:0000256" key="6">
    <source>
        <dbReference type="ARBA" id="ARBA00023136"/>
    </source>
</evidence>
<keyword evidence="4 7" id="KW-0812">Transmembrane</keyword>
<dbReference type="Pfam" id="PF02397">
    <property type="entry name" value="Bac_transf"/>
    <property type="match status" value="1"/>
</dbReference>
<keyword evidence="10" id="KW-1185">Reference proteome</keyword>
<dbReference type="EMBL" id="MBUA01000001">
    <property type="protein sequence ID" value="MBC6489938.1"/>
    <property type="molecule type" value="Genomic_DNA"/>
</dbReference>
<dbReference type="PANTHER" id="PTHR30576">
    <property type="entry name" value="COLANIC BIOSYNTHESIS UDP-GLUCOSE LIPID CARRIER TRANSFERASE"/>
    <property type="match status" value="1"/>
</dbReference>
<dbReference type="InterPro" id="IPR003362">
    <property type="entry name" value="Bact_transf"/>
</dbReference>
<evidence type="ECO:0000259" key="8">
    <source>
        <dbReference type="Pfam" id="PF02397"/>
    </source>
</evidence>
<keyword evidence="5 7" id="KW-1133">Transmembrane helix</keyword>
<reference evidence="9 10" key="1">
    <citation type="submission" date="2016-07" db="EMBL/GenBank/DDBJ databases">
        <title>Genome analysis of Flavihumibacter stibioxidans YS-17.</title>
        <authorList>
            <person name="Shi K."/>
            <person name="Han Y."/>
            <person name="Wang G."/>
        </authorList>
    </citation>
    <scope>NUCLEOTIDE SEQUENCE [LARGE SCALE GENOMIC DNA]</scope>
    <source>
        <strain evidence="9 10">YS-17</strain>
    </source>
</reference>
<organism evidence="9 10">
    <name type="scientific">Flavihumibacter stibioxidans</name>
    <dbReference type="NCBI Taxonomy" id="1834163"/>
    <lineage>
        <taxon>Bacteria</taxon>
        <taxon>Pseudomonadati</taxon>
        <taxon>Bacteroidota</taxon>
        <taxon>Chitinophagia</taxon>
        <taxon>Chitinophagales</taxon>
        <taxon>Chitinophagaceae</taxon>
        <taxon>Flavihumibacter</taxon>
    </lineage>
</organism>
<dbReference type="Proteomes" id="UP000765802">
    <property type="component" value="Unassembled WGS sequence"/>
</dbReference>
<feature type="transmembrane region" description="Helical" evidence="7">
    <location>
        <begin position="43"/>
        <end position="61"/>
    </location>
</feature>
<dbReference type="NCBIfam" id="TIGR03025">
    <property type="entry name" value="EPS_sugtrans"/>
    <property type="match status" value="1"/>
</dbReference>
<feature type="transmembrane region" description="Helical" evidence="7">
    <location>
        <begin position="82"/>
        <end position="99"/>
    </location>
</feature>
<comment type="caution">
    <text evidence="9">The sequence shown here is derived from an EMBL/GenBank/DDBJ whole genome shotgun (WGS) entry which is preliminary data.</text>
</comment>
<dbReference type="InterPro" id="IPR017473">
    <property type="entry name" value="Undecaprenyl-P_gluc_Ptfrase"/>
</dbReference>
<evidence type="ECO:0000256" key="7">
    <source>
        <dbReference type="SAM" id="Phobius"/>
    </source>
</evidence>
<evidence type="ECO:0000256" key="4">
    <source>
        <dbReference type="ARBA" id="ARBA00022692"/>
    </source>
</evidence>
<dbReference type="InterPro" id="IPR017475">
    <property type="entry name" value="EPS_sugar_tfrase"/>
</dbReference>
<feature type="transmembrane region" description="Helical" evidence="7">
    <location>
        <begin position="275"/>
        <end position="297"/>
    </location>
</feature>
<protein>
    <submittedName>
        <fullName evidence="9">Undecaprenyl-phosphate glucose phosphotransferase</fullName>
    </submittedName>
</protein>
<accession>A0ABR7M5R6</accession>
<name>A0ABR7M5R6_9BACT</name>
<keyword evidence="3" id="KW-0808">Transferase</keyword>
<evidence type="ECO:0000256" key="2">
    <source>
        <dbReference type="ARBA" id="ARBA00006464"/>
    </source>
</evidence>
<sequence>MNKLSYIFYRTMLWLWDIISLNLVLLLVSYYLDRANAFEVLEYHVFFAVINLSWLSAVYLTNLYLAKDWLDFESFYKRTIKSYLITLLILFLFIFLYHFQYSRLYILFVIVGFGVILSINRIFFNLLIFSLRNKFRLQKNVVILGYNDISRRLLRYFQEESKFVNVAGFFEDQERVGDNPEFPITGGLKDCMAFVKENQVTEIYSTLAPEHFPDLYELAKSAEKEFVHFKFVPDYKIFVNRNIYVDFVDNIPVLSLRNEPLEDTGNRIKKRLFDIAFSSIVIILLLSWLIPLMALLIKLGSKGPVFFTQMRSGKNNRPFRCIKFRSLRLNTEANEKQVSRNDSRVTRLGRIMRKTNIDELPQFFNVFLGDMSVVGPRPHMLKHTEDFSNLYKQYMIRHFVKPGVTGWAQVNGFRGEITDNLHLQKRIEYDIWYMENWTLWLDIKIIFLTVFLSIKGDRNAF</sequence>
<feature type="transmembrane region" description="Helical" evidence="7">
    <location>
        <begin position="105"/>
        <end position="129"/>
    </location>
</feature>
<dbReference type="RefSeq" id="WP_187255271.1">
    <property type="nucleotide sequence ID" value="NZ_JBHULF010000006.1"/>
</dbReference>
<gene>
    <name evidence="9" type="ORF">BC349_03090</name>
</gene>
<feature type="transmembrane region" description="Helical" evidence="7">
    <location>
        <begin position="12"/>
        <end position="31"/>
    </location>
</feature>
<evidence type="ECO:0000313" key="9">
    <source>
        <dbReference type="EMBL" id="MBC6489938.1"/>
    </source>
</evidence>
<comment type="similarity">
    <text evidence="2">Belongs to the bacterial sugar transferase family.</text>
</comment>
<evidence type="ECO:0000256" key="1">
    <source>
        <dbReference type="ARBA" id="ARBA00004141"/>
    </source>
</evidence>
<feature type="domain" description="Bacterial sugar transferase" evidence="8">
    <location>
        <begin position="270"/>
        <end position="452"/>
    </location>
</feature>
<evidence type="ECO:0000313" key="10">
    <source>
        <dbReference type="Proteomes" id="UP000765802"/>
    </source>
</evidence>
<proteinExistence type="inferred from homology"/>
<evidence type="ECO:0000256" key="3">
    <source>
        <dbReference type="ARBA" id="ARBA00022679"/>
    </source>
</evidence>